<reference evidence="5 6" key="1">
    <citation type="submission" date="2018-06" db="EMBL/GenBank/DDBJ databases">
        <title>Genomic Encyclopedia of Type Strains, Phase IV (KMG-IV): sequencing the most valuable type-strain genomes for metagenomic binning, comparative biology and taxonomic classification.</title>
        <authorList>
            <person name="Goeker M."/>
        </authorList>
    </citation>
    <scope>NUCLEOTIDE SEQUENCE [LARGE SCALE GENOMIC DNA]</scope>
    <source>
        <strain evidence="5 6">DSM 25532</strain>
    </source>
</reference>
<dbReference type="SUPFAM" id="SSF88713">
    <property type="entry name" value="Glycoside hydrolase/deacetylase"/>
    <property type="match status" value="1"/>
</dbReference>
<dbReference type="GO" id="GO:0016810">
    <property type="term" value="F:hydrolase activity, acting on carbon-nitrogen (but not peptide) bonds"/>
    <property type="evidence" value="ECO:0007669"/>
    <property type="project" value="InterPro"/>
</dbReference>
<dbReference type="PROSITE" id="PS51677">
    <property type="entry name" value="NODB"/>
    <property type="match status" value="1"/>
</dbReference>
<gene>
    <name evidence="5" type="ORF">DES53_102559</name>
</gene>
<sequence>MKRRPPSLFHLATLIAMAGLLMLVPACDKLKELLPKQPPQQEAPPAPVENPLTAEEEQLQKGMEGEGTFSAKVDFGEVPKALPFELNRSSVVSILLYHDFVERIPRNEMMVSKGVFRAQMQALKDANIPVIPMSDLLAWKKGEKNIPEAAVVITLDDGWVGVHEIAYPILKEFGYPFTLYLYKKYVGGAGRSMTVDQIKEMLANGGELGSHSVSHQAMAQMRRSKSPEQYQAWLHDEIHESKRWLEETFKLPCRTFAYPYGDKNADIVRQVMEAGYDAAVTVNPQKLNWDTHAGELPRFTQLGDQDANFRVATSFYGGGKSIADSRFIKTDAVNEQGEKLVTLKPEPNATIADRLPLIEANLAKIGPIIPETLVLKVGGFGTVLARYDPNTQVVSFRVPQKIRLDSCNVMLSFRRQGADKDELVSWQFKIDKKAAYLPQAAEAAPSAPAPQSPAPPASPKA</sequence>
<accession>A0A366HTC2</accession>
<comment type="subcellular location">
    <subcellularLocation>
        <location evidence="1">Secreted</location>
    </subcellularLocation>
</comment>
<evidence type="ECO:0000256" key="2">
    <source>
        <dbReference type="ARBA" id="ARBA00022729"/>
    </source>
</evidence>
<dbReference type="GO" id="GO:0005576">
    <property type="term" value="C:extracellular region"/>
    <property type="evidence" value="ECO:0007669"/>
    <property type="project" value="UniProtKB-SubCell"/>
</dbReference>
<dbReference type="PANTHER" id="PTHR34216">
    <property type="match status" value="1"/>
</dbReference>
<dbReference type="InterPro" id="IPR051398">
    <property type="entry name" value="Polysacch_Deacetylase"/>
</dbReference>
<dbReference type="InterPro" id="IPR002509">
    <property type="entry name" value="NODB_dom"/>
</dbReference>
<dbReference type="AlphaFoldDB" id="A0A366HTC2"/>
<dbReference type="InterPro" id="IPR011330">
    <property type="entry name" value="Glyco_hydro/deAcase_b/a-brl"/>
</dbReference>
<dbReference type="PANTHER" id="PTHR34216:SF3">
    <property type="entry name" value="POLY-BETA-1,6-N-ACETYL-D-GLUCOSAMINE N-DEACETYLASE"/>
    <property type="match status" value="1"/>
</dbReference>
<evidence type="ECO:0000313" key="6">
    <source>
        <dbReference type="Proteomes" id="UP000253426"/>
    </source>
</evidence>
<evidence type="ECO:0000256" key="3">
    <source>
        <dbReference type="SAM" id="MobiDB-lite"/>
    </source>
</evidence>
<comment type="caution">
    <text evidence="5">The sequence shown here is derived from an EMBL/GenBank/DDBJ whole genome shotgun (WGS) entry which is preliminary data.</text>
</comment>
<evidence type="ECO:0000259" key="4">
    <source>
        <dbReference type="PROSITE" id="PS51677"/>
    </source>
</evidence>
<dbReference type="Pfam" id="PF01522">
    <property type="entry name" value="Polysacc_deac_1"/>
    <property type="match status" value="1"/>
</dbReference>
<keyword evidence="2" id="KW-0732">Signal</keyword>
<feature type="compositionally biased region" description="Pro residues" evidence="3">
    <location>
        <begin position="447"/>
        <end position="461"/>
    </location>
</feature>
<feature type="domain" description="NodB homology" evidence="4">
    <location>
        <begin position="149"/>
        <end position="383"/>
    </location>
</feature>
<dbReference type="OrthoDB" id="9778320at2"/>
<keyword evidence="6" id="KW-1185">Reference proteome</keyword>
<dbReference type="CDD" id="cd10973">
    <property type="entry name" value="CE4_DAC_u4_5s"/>
    <property type="match status" value="1"/>
</dbReference>
<organism evidence="5 6">
    <name type="scientific">Roseimicrobium gellanilyticum</name>
    <dbReference type="NCBI Taxonomy" id="748857"/>
    <lineage>
        <taxon>Bacteria</taxon>
        <taxon>Pseudomonadati</taxon>
        <taxon>Verrucomicrobiota</taxon>
        <taxon>Verrucomicrobiia</taxon>
        <taxon>Verrucomicrobiales</taxon>
        <taxon>Verrucomicrobiaceae</taxon>
        <taxon>Roseimicrobium</taxon>
    </lineage>
</organism>
<dbReference type="EMBL" id="QNRR01000002">
    <property type="protein sequence ID" value="RBP46173.1"/>
    <property type="molecule type" value="Genomic_DNA"/>
</dbReference>
<feature type="region of interest" description="Disordered" evidence="3">
    <location>
        <begin position="441"/>
        <end position="461"/>
    </location>
</feature>
<dbReference type="Proteomes" id="UP000253426">
    <property type="component" value="Unassembled WGS sequence"/>
</dbReference>
<protein>
    <submittedName>
        <fullName evidence="5">Polysaccharide deacetylase</fullName>
    </submittedName>
</protein>
<name>A0A366HTC2_9BACT</name>
<proteinExistence type="predicted"/>
<evidence type="ECO:0000256" key="1">
    <source>
        <dbReference type="ARBA" id="ARBA00004613"/>
    </source>
</evidence>
<dbReference type="Gene3D" id="3.20.20.370">
    <property type="entry name" value="Glycoside hydrolase/deacetylase"/>
    <property type="match status" value="1"/>
</dbReference>
<dbReference type="RefSeq" id="WP_113957704.1">
    <property type="nucleotide sequence ID" value="NZ_QNRR01000002.1"/>
</dbReference>
<dbReference type="GO" id="GO:0005975">
    <property type="term" value="P:carbohydrate metabolic process"/>
    <property type="evidence" value="ECO:0007669"/>
    <property type="project" value="InterPro"/>
</dbReference>
<evidence type="ECO:0000313" key="5">
    <source>
        <dbReference type="EMBL" id="RBP46173.1"/>
    </source>
</evidence>